<evidence type="ECO:0000313" key="2">
    <source>
        <dbReference type="EMBL" id="KAJ1364842.1"/>
    </source>
</evidence>
<sequence>MRPLKYDCRLEESAFNISEMCRNESMLDFAFIGSNHATLFLRGGKFDPTNDLDDYMATIKFMMEWWNTSKEYNPLVNLTSPLENSAMIPFLQMANTSTKEFGCAYSICNSSDFFNTSNSSAFVSFVCQYGEPHIKMSTSN</sequence>
<comment type="caution">
    <text evidence="2">The sequence shown here is derived from an EMBL/GenBank/DDBJ whole genome shotgun (WGS) entry which is preliminary data.</text>
</comment>
<dbReference type="InterPro" id="IPR014044">
    <property type="entry name" value="CAP_dom"/>
</dbReference>
<dbReference type="Pfam" id="PF00188">
    <property type="entry name" value="CAP"/>
    <property type="match status" value="1"/>
</dbReference>
<dbReference type="EMBL" id="JAHQIW010005077">
    <property type="protein sequence ID" value="KAJ1364842.1"/>
    <property type="molecule type" value="Genomic_DNA"/>
</dbReference>
<evidence type="ECO:0000259" key="1">
    <source>
        <dbReference type="SMART" id="SM00198"/>
    </source>
</evidence>
<accession>A0AAD5QX34</accession>
<dbReference type="CDD" id="cd05380">
    <property type="entry name" value="CAP_euk"/>
    <property type="match status" value="1"/>
</dbReference>
<dbReference type="InterPro" id="IPR035940">
    <property type="entry name" value="CAP_sf"/>
</dbReference>
<keyword evidence="3" id="KW-1185">Reference proteome</keyword>
<dbReference type="SMART" id="SM00198">
    <property type="entry name" value="SCP"/>
    <property type="match status" value="1"/>
</dbReference>
<gene>
    <name evidence="2" type="ORF">KIN20_025024</name>
</gene>
<dbReference type="Gene3D" id="3.40.33.10">
    <property type="entry name" value="CAP"/>
    <property type="match status" value="1"/>
</dbReference>
<organism evidence="2 3">
    <name type="scientific">Parelaphostrongylus tenuis</name>
    <name type="common">Meningeal worm</name>
    <dbReference type="NCBI Taxonomy" id="148309"/>
    <lineage>
        <taxon>Eukaryota</taxon>
        <taxon>Metazoa</taxon>
        <taxon>Ecdysozoa</taxon>
        <taxon>Nematoda</taxon>
        <taxon>Chromadorea</taxon>
        <taxon>Rhabditida</taxon>
        <taxon>Rhabditina</taxon>
        <taxon>Rhabditomorpha</taxon>
        <taxon>Strongyloidea</taxon>
        <taxon>Metastrongylidae</taxon>
        <taxon>Parelaphostrongylus</taxon>
    </lineage>
</organism>
<evidence type="ECO:0000313" key="3">
    <source>
        <dbReference type="Proteomes" id="UP001196413"/>
    </source>
</evidence>
<dbReference type="SUPFAM" id="SSF55797">
    <property type="entry name" value="PR-1-like"/>
    <property type="match status" value="1"/>
</dbReference>
<name>A0AAD5QX34_PARTN</name>
<dbReference type="Proteomes" id="UP001196413">
    <property type="component" value="Unassembled WGS sequence"/>
</dbReference>
<feature type="domain" description="SCP" evidence="1">
    <location>
        <begin position="1"/>
        <end position="137"/>
    </location>
</feature>
<protein>
    <recommendedName>
        <fullName evidence="1">SCP domain-containing protein</fullName>
    </recommendedName>
</protein>
<dbReference type="AlphaFoldDB" id="A0AAD5QX34"/>
<reference evidence="2" key="1">
    <citation type="submission" date="2021-06" db="EMBL/GenBank/DDBJ databases">
        <title>Parelaphostrongylus tenuis whole genome reference sequence.</title>
        <authorList>
            <person name="Garwood T.J."/>
            <person name="Larsen P.A."/>
            <person name="Fountain-Jones N.M."/>
            <person name="Garbe J.R."/>
            <person name="Macchietto M.G."/>
            <person name="Kania S.A."/>
            <person name="Gerhold R.W."/>
            <person name="Richards J.E."/>
            <person name="Wolf T.M."/>
        </authorList>
    </citation>
    <scope>NUCLEOTIDE SEQUENCE</scope>
    <source>
        <strain evidence="2">MNPRO001-30</strain>
        <tissue evidence="2">Meninges</tissue>
    </source>
</reference>
<proteinExistence type="predicted"/>